<keyword evidence="5" id="KW-1185">Reference proteome</keyword>
<dbReference type="PROSITE" id="PS50102">
    <property type="entry name" value="RRM"/>
    <property type="match status" value="1"/>
</dbReference>
<dbReference type="EMBL" id="JAPFFF010000005">
    <property type="protein sequence ID" value="KAK8889522.1"/>
    <property type="molecule type" value="Genomic_DNA"/>
</dbReference>
<evidence type="ECO:0000256" key="2">
    <source>
        <dbReference type="PROSITE-ProRule" id="PRU00176"/>
    </source>
</evidence>
<dbReference type="InterPro" id="IPR012677">
    <property type="entry name" value="Nucleotide-bd_a/b_plait_sf"/>
</dbReference>
<dbReference type="PANTHER" id="PTHR23236:SF92">
    <property type="entry name" value="POLYADENYLATE-BINDING PROTEIN 1"/>
    <property type="match status" value="1"/>
</dbReference>
<dbReference type="SUPFAM" id="SSF54928">
    <property type="entry name" value="RNA-binding domain, RBD"/>
    <property type="match status" value="1"/>
</dbReference>
<comment type="caution">
    <text evidence="4">The sequence shown here is derived from an EMBL/GenBank/DDBJ whole genome shotgun (WGS) entry which is preliminary data.</text>
</comment>
<dbReference type="SMART" id="SM00360">
    <property type="entry name" value="RRM"/>
    <property type="match status" value="1"/>
</dbReference>
<evidence type="ECO:0000313" key="4">
    <source>
        <dbReference type="EMBL" id="KAK8889522.1"/>
    </source>
</evidence>
<organism evidence="4 5">
    <name type="scientific">Tritrichomonas musculus</name>
    <dbReference type="NCBI Taxonomy" id="1915356"/>
    <lineage>
        <taxon>Eukaryota</taxon>
        <taxon>Metamonada</taxon>
        <taxon>Parabasalia</taxon>
        <taxon>Tritrichomonadida</taxon>
        <taxon>Tritrichomonadidae</taxon>
        <taxon>Tritrichomonas</taxon>
    </lineage>
</organism>
<gene>
    <name evidence="4" type="ORF">M9Y10_034271</name>
</gene>
<keyword evidence="1 2" id="KW-0694">RNA-binding</keyword>
<evidence type="ECO:0000256" key="1">
    <source>
        <dbReference type="ARBA" id="ARBA00022884"/>
    </source>
</evidence>
<dbReference type="InterPro" id="IPR035979">
    <property type="entry name" value="RBD_domain_sf"/>
</dbReference>
<evidence type="ECO:0000259" key="3">
    <source>
        <dbReference type="PROSITE" id="PS50102"/>
    </source>
</evidence>
<dbReference type="PANTHER" id="PTHR23236">
    <property type="entry name" value="EUKARYOTIC TRANSLATION INITIATION FACTOR 4B/4H"/>
    <property type="match status" value="1"/>
</dbReference>
<dbReference type="Proteomes" id="UP001470230">
    <property type="component" value="Unassembled WGS sequence"/>
</dbReference>
<feature type="domain" description="RRM" evidence="3">
    <location>
        <begin position="55"/>
        <end position="131"/>
    </location>
</feature>
<dbReference type="Gene3D" id="3.30.70.330">
    <property type="match status" value="1"/>
</dbReference>
<dbReference type="InterPro" id="IPR000504">
    <property type="entry name" value="RRM_dom"/>
</dbReference>
<sequence length="153" mass="17460">MSATPNIQDIKLRIAEVKKIRKQVIDVSLSSLINLTPISDQIALNRTSAPPNNDASIFISNLNPFVKKEELQSFFSVCGDIVRTTIISDPYTHKSKYAYIEFSEVAAAEDALQLNDRLFKEKNLEVLPKRNTPKNIAFKRKKRSYASYKRKKL</sequence>
<proteinExistence type="predicted"/>
<dbReference type="Pfam" id="PF00076">
    <property type="entry name" value="RRM_1"/>
    <property type="match status" value="1"/>
</dbReference>
<name>A0ABR2KEI8_9EUKA</name>
<reference evidence="4 5" key="1">
    <citation type="submission" date="2024-04" db="EMBL/GenBank/DDBJ databases">
        <title>Tritrichomonas musculus Genome.</title>
        <authorList>
            <person name="Alves-Ferreira E."/>
            <person name="Grigg M."/>
            <person name="Lorenzi H."/>
            <person name="Galac M."/>
        </authorList>
    </citation>
    <scope>NUCLEOTIDE SEQUENCE [LARGE SCALE GENOMIC DNA]</scope>
    <source>
        <strain evidence="4 5">EAF2021</strain>
    </source>
</reference>
<accession>A0ABR2KEI8</accession>
<protein>
    <recommendedName>
        <fullName evidence="3">RRM domain-containing protein</fullName>
    </recommendedName>
</protein>
<evidence type="ECO:0000313" key="5">
    <source>
        <dbReference type="Proteomes" id="UP001470230"/>
    </source>
</evidence>